<dbReference type="SUPFAM" id="SSF55315">
    <property type="entry name" value="L30e-like"/>
    <property type="match status" value="1"/>
</dbReference>
<protein>
    <submittedName>
        <fullName evidence="6">23S rRNA (Guanosine2251-2'-O)-methyltransferase</fullName>
    </submittedName>
</protein>
<feature type="region of interest" description="Disordered" evidence="4">
    <location>
        <begin position="1"/>
        <end position="64"/>
    </location>
</feature>
<name>A0A3D9HT35_9BACL</name>
<evidence type="ECO:0000256" key="4">
    <source>
        <dbReference type="SAM" id="MobiDB-lite"/>
    </source>
</evidence>
<proteinExistence type="inferred from homology"/>
<comment type="caution">
    <text evidence="6">The sequence shown here is derived from an EMBL/GenBank/DDBJ whole genome shotgun (WGS) entry which is preliminary data.</text>
</comment>
<gene>
    <name evidence="6" type="ORF">DFP98_15829</name>
</gene>
<dbReference type="InterPro" id="IPR013123">
    <property type="entry name" value="SpoU_subst-bd"/>
</dbReference>
<dbReference type="InterPro" id="IPR001537">
    <property type="entry name" value="SpoU_MeTrfase"/>
</dbReference>
<dbReference type="SMART" id="SM00967">
    <property type="entry name" value="SpoU_sub_bind"/>
    <property type="match status" value="1"/>
</dbReference>
<keyword evidence="3 6" id="KW-0808">Transferase</keyword>
<dbReference type="EMBL" id="QRDZ01000058">
    <property type="protein sequence ID" value="RED52600.1"/>
    <property type="molecule type" value="Genomic_DNA"/>
</dbReference>
<dbReference type="SUPFAM" id="SSF75217">
    <property type="entry name" value="alpha/beta knot"/>
    <property type="match status" value="1"/>
</dbReference>
<dbReference type="CDD" id="cd18103">
    <property type="entry name" value="SpoU-like_RlmB"/>
    <property type="match status" value="1"/>
</dbReference>
<evidence type="ECO:0000256" key="3">
    <source>
        <dbReference type="ARBA" id="ARBA00022679"/>
    </source>
</evidence>
<evidence type="ECO:0000313" key="6">
    <source>
        <dbReference type="EMBL" id="RED52600.1"/>
    </source>
</evidence>
<evidence type="ECO:0000313" key="7">
    <source>
        <dbReference type="Proteomes" id="UP000256977"/>
    </source>
</evidence>
<evidence type="ECO:0000256" key="1">
    <source>
        <dbReference type="ARBA" id="ARBA00007228"/>
    </source>
</evidence>
<dbReference type="Proteomes" id="UP000256977">
    <property type="component" value="Unassembled WGS sequence"/>
</dbReference>
<dbReference type="AlphaFoldDB" id="A0A3D9HT35"/>
<dbReference type="Gene3D" id="3.40.1280.10">
    <property type="match status" value="1"/>
</dbReference>
<sequence>MSNKDPKFSAGGRPAQGGKPASKGKGGRNHGGPASWRGDRKEQKHDARPPRSIQADAKDDDWQSEGGALKNEEEYVAGKHPVLEALRAGRSINKIFLSAQAQRSLVQPILEEAKTRGIVVQQVDKSKLDRLVPAMQHQGVVAQAAAVAYADVDELLARAAERGEAPLIVLLDEVEDPHNLGSILRTADCTGVHGVIVPKRRSAGLTAVVAKTSAGAVEYVPVARVANLVQTMEKLKEAGLWIAGADVGAKEGFYETNLTGPLAIVIGNEGQGLSRLVKERCDFILSLPMAGQINSLNASVATGVILYEVVRQRGQAAAKGGNPPPPASPPGHA</sequence>
<dbReference type="NCBIfam" id="TIGR00186">
    <property type="entry name" value="rRNA_methyl_3"/>
    <property type="match status" value="1"/>
</dbReference>
<dbReference type="InterPro" id="IPR004441">
    <property type="entry name" value="rRNA_MeTrfase_TrmH"/>
</dbReference>
<dbReference type="GO" id="GO:0003723">
    <property type="term" value="F:RNA binding"/>
    <property type="evidence" value="ECO:0007669"/>
    <property type="project" value="InterPro"/>
</dbReference>
<dbReference type="OrthoDB" id="9794400at2"/>
<dbReference type="Pfam" id="PF00588">
    <property type="entry name" value="SpoU_methylase"/>
    <property type="match status" value="1"/>
</dbReference>
<comment type="similarity">
    <text evidence="1">Belongs to the class IV-like SAM-binding methyltransferase superfamily. RNA methyltransferase TrmH family.</text>
</comment>
<dbReference type="GO" id="GO:0005829">
    <property type="term" value="C:cytosol"/>
    <property type="evidence" value="ECO:0007669"/>
    <property type="project" value="TreeGrafter"/>
</dbReference>
<keyword evidence="7" id="KW-1185">Reference proteome</keyword>
<reference evidence="6 7" key="1">
    <citation type="submission" date="2018-07" db="EMBL/GenBank/DDBJ databases">
        <title>Genomic Encyclopedia of Type Strains, Phase III (KMG-III): the genomes of soil and plant-associated and newly described type strains.</title>
        <authorList>
            <person name="Whitman W."/>
        </authorList>
    </citation>
    <scope>NUCLEOTIDE SEQUENCE [LARGE SCALE GENOMIC DNA]</scope>
    <source>
        <strain evidence="6 7">CECT 7287</strain>
    </source>
</reference>
<feature type="domain" description="RNA 2-O ribose methyltransferase substrate binding" evidence="5">
    <location>
        <begin position="75"/>
        <end position="150"/>
    </location>
</feature>
<dbReference type="PANTHER" id="PTHR46429">
    <property type="entry name" value="23S RRNA (GUANOSINE-2'-O-)-METHYLTRANSFERASE RLMB"/>
    <property type="match status" value="1"/>
</dbReference>
<accession>A0A3D9HT35</accession>
<evidence type="ECO:0000256" key="2">
    <source>
        <dbReference type="ARBA" id="ARBA00022603"/>
    </source>
</evidence>
<dbReference type="InterPro" id="IPR029028">
    <property type="entry name" value="Alpha/beta_knot_MTases"/>
</dbReference>
<feature type="compositionally biased region" description="Basic and acidic residues" evidence="4">
    <location>
        <begin position="37"/>
        <end position="49"/>
    </location>
</feature>
<dbReference type="Pfam" id="PF08032">
    <property type="entry name" value="SpoU_sub_bind"/>
    <property type="match status" value="1"/>
</dbReference>
<keyword evidence="2 6" id="KW-0489">Methyltransferase</keyword>
<dbReference type="GO" id="GO:0006396">
    <property type="term" value="P:RNA processing"/>
    <property type="evidence" value="ECO:0007669"/>
    <property type="project" value="InterPro"/>
</dbReference>
<organism evidence="6 7">
    <name type="scientific">Cohnella phaseoli</name>
    <dbReference type="NCBI Taxonomy" id="456490"/>
    <lineage>
        <taxon>Bacteria</taxon>
        <taxon>Bacillati</taxon>
        <taxon>Bacillota</taxon>
        <taxon>Bacilli</taxon>
        <taxon>Bacillales</taxon>
        <taxon>Paenibacillaceae</taxon>
        <taxon>Cohnella</taxon>
    </lineage>
</organism>
<dbReference type="GO" id="GO:0032259">
    <property type="term" value="P:methylation"/>
    <property type="evidence" value="ECO:0007669"/>
    <property type="project" value="UniProtKB-KW"/>
</dbReference>
<dbReference type="Gene3D" id="3.30.1330.30">
    <property type="match status" value="1"/>
</dbReference>
<dbReference type="GO" id="GO:0008173">
    <property type="term" value="F:RNA methyltransferase activity"/>
    <property type="evidence" value="ECO:0007669"/>
    <property type="project" value="InterPro"/>
</dbReference>
<dbReference type="FunFam" id="3.40.1280.10:FF:000008">
    <property type="entry name" value="Group 3 RNA methyltransferase TrmH"/>
    <property type="match status" value="1"/>
</dbReference>
<dbReference type="PANTHER" id="PTHR46429:SF1">
    <property type="entry name" value="23S RRNA (GUANOSINE-2'-O-)-METHYLTRANSFERASE RLMB"/>
    <property type="match status" value="1"/>
</dbReference>
<dbReference type="InterPro" id="IPR029064">
    <property type="entry name" value="Ribosomal_eL30-like_sf"/>
</dbReference>
<evidence type="ECO:0000259" key="5">
    <source>
        <dbReference type="SMART" id="SM00967"/>
    </source>
</evidence>
<dbReference type="InterPro" id="IPR029026">
    <property type="entry name" value="tRNA_m1G_MTases_N"/>
</dbReference>